<proteinExistence type="predicted"/>
<dbReference type="InterPro" id="IPR025491">
    <property type="entry name" value="DUF4382"/>
</dbReference>
<gene>
    <name evidence="2" type="ORF">ENN04_01795</name>
</gene>
<dbReference type="Pfam" id="PF14321">
    <property type="entry name" value="DUF4382"/>
    <property type="match status" value="1"/>
</dbReference>
<accession>A0A7C5WY51</accession>
<dbReference type="PROSITE" id="PS51257">
    <property type="entry name" value="PROKAR_LIPOPROTEIN"/>
    <property type="match status" value="1"/>
</dbReference>
<name>A0A7C5WY51_9AQUI</name>
<evidence type="ECO:0000259" key="1">
    <source>
        <dbReference type="Pfam" id="PF14321"/>
    </source>
</evidence>
<reference evidence="2" key="1">
    <citation type="journal article" date="2020" name="mSystems">
        <title>Genome- and Community-Level Interaction Insights into Carbon Utilization and Element Cycling Functions of Hydrothermarchaeota in Hydrothermal Sediment.</title>
        <authorList>
            <person name="Zhou Z."/>
            <person name="Liu Y."/>
            <person name="Xu W."/>
            <person name="Pan J."/>
            <person name="Luo Z.H."/>
            <person name="Li M."/>
        </authorList>
    </citation>
    <scope>NUCLEOTIDE SEQUENCE [LARGE SCALE GENOMIC DNA]</scope>
    <source>
        <strain evidence="2">SpSt-114</strain>
    </source>
</reference>
<protein>
    <submittedName>
        <fullName evidence="2">DUF4382 domain-containing protein</fullName>
    </submittedName>
</protein>
<dbReference type="AlphaFoldDB" id="A0A7C5WY51"/>
<sequence length="286" mass="31630">MRKVWMLAGFCALIFSCGGGGDGVGGGSSSSGTSSVSLYFTDDASMYPEILVKVYEVNLCSDHACQQKVSLFTSQQGLQVDLAKLKDVYHYINTTNIPQGTYNRLEVVMDKNLTITDQSGQQHQAIFVPMQEKPNKPNTVQCTTDGKCYIRFNGAVQPFATGRLVVDFVLKEFEVNASTDPWQVTEVKMKPLTPQSVQDKDREVYIKVQSVGTNSFTGTWMGKTYTVYITQNTTCEINDVKYYGSGCINQITQGMCLEVKSQEDPATSNVLNAVKIESEKQAKCKM</sequence>
<feature type="domain" description="DUF4382" evidence="1">
    <location>
        <begin position="33"/>
        <end position="128"/>
    </location>
</feature>
<comment type="caution">
    <text evidence="2">The sequence shown here is derived from an EMBL/GenBank/DDBJ whole genome shotgun (WGS) entry which is preliminary data.</text>
</comment>
<organism evidence="2">
    <name type="scientific">Thermocrinis ruber</name>
    <dbReference type="NCBI Taxonomy" id="75906"/>
    <lineage>
        <taxon>Bacteria</taxon>
        <taxon>Pseudomonadati</taxon>
        <taxon>Aquificota</taxon>
        <taxon>Aquificia</taxon>
        <taxon>Aquificales</taxon>
        <taxon>Aquificaceae</taxon>
        <taxon>Thermocrinis</taxon>
    </lineage>
</organism>
<evidence type="ECO:0000313" key="2">
    <source>
        <dbReference type="EMBL" id="HHO73352.1"/>
    </source>
</evidence>
<dbReference type="EMBL" id="DSAC01000023">
    <property type="protein sequence ID" value="HHO73352.1"/>
    <property type="molecule type" value="Genomic_DNA"/>
</dbReference>